<gene>
    <name evidence="8" type="ORF">LV75_004977</name>
</gene>
<evidence type="ECO:0000259" key="7">
    <source>
        <dbReference type="Pfam" id="PF04024"/>
    </source>
</evidence>
<evidence type="ECO:0000313" key="8">
    <source>
        <dbReference type="EMBL" id="MCP2272451.1"/>
    </source>
</evidence>
<feature type="transmembrane region" description="Helical" evidence="6">
    <location>
        <begin position="108"/>
        <end position="138"/>
    </location>
</feature>
<feature type="transmembrane region" description="Helical" evidence="6">
    <location>
        <begin position="56"/>
        <end position="79"/>
    </location>
</feature>
<evidence type="ECO:0000256" key="6">
    <source>
        <dbReference type="SAM" id="Phobius"/>
    </source>
</evidence>
<evidence type="ECO:0000256" key="4">
    <source>
        <dbReference type="ARBA" id="ARBA00022989"/>
    </source>
</evidence>
<evidence type="ECO:0000256" key="3">
    <source>
        <dbReference type="ARBA" id="ARBA00022692"/>
    </source>
</evidence>
<evidence type="ECO:0000313" key="9">
    <source>
        <dbReference type="Proteomes" id="UP001205185"/>
    </source>
</evidence>
<dbReference type="InterPro" id="IPR052027">
    <property type="entry name" value="PspC"/>
</dbReference>
<dbReference type="InterPro" id="IPR007168">
    <property type="entry name" value="Phageshock_PspC_N"/>
</dbReference>
<reference evidence="8 9" key="1">
    <citation type="submission" date="2022-06" db="EMBL/GenBank/DDBJ databases">
        <title>Genomic Encyclopedia of Archaeal and Bacterial Type Strains, Phase II (KMG-II): from individual species to whole genera.</title>
        <authorList>
            <person name="Goeker M."/>
        </authorList>
    </citation>
    <scope>NUCLEOTIDE SEQUENCE [LARGE SCALE GENOMIC DNA]</scope>
    <source>
        <strain evidence="8 9">DSM 44255</strain>
    </source>
</reference>
<keyword evidence="4 6" id="KW-1133">Transmembrane helix</keyword>
<dbReference type="Proteomes" id="UP001205185">
    <property type="component" value="Unassembled WGS sequence"/>
</dbReference>
<feature type="transmembrane region" description="Helical" evidence="6">
    <location>
        <begin position="292"/>
        <end position="310"/>
    </location>
</feature>
<dbReference type="RefSeq" id="WP_253889362.1">
    <property type="nucleotide sequence ID" value="NZ_BAAAVB010000001.1"/>
</dbReference>
<evidence type="ECO:0000256" key="2">
    <source>
        <dbReference type="ARBA" id="ARBA00022475"/>
    </source>
</evidence>
<keyword evidence="2" id="KW-1003">Cell membrane</keyword>
<sequence>MSGTSNQTRPGAASVEETLKDFWASRPRRPRLGRKVAGVAAAVGNRYGIDPIIVRVAFVVASFYGGAGIVFYLLGWLLFPESDDETSPAEALIGRGRSSSSTHFTVGLLVAVIAAISFWFDFNGFLGLVVVSALVFLLHRSRGHLNRPVAPEHETYPPVTTPLMTVPVATTTEVPTPMTQPIAVPTTGAPPPPYGYTPDQPPAWDPLGAAPFAWDLPEPSTPLPDPEPPAPRRRSKIGAVTLATAFLFVGTAVIIEPYAGTWFTPWHVVGVVLGLLGAGMVVGAFAGGGRGLIGLAVPLAALGIAATVVWPDGFKANGVGDVQANPTTIADVQPVYTRDIGSINVDLTSLPTSGSVTTVAEVGIGDVTVTVPENADVTVYCDAGIGDVDCLGEQRGGTDTAVMRTDLGPDGAGGLKIELRAEVNGPGTVSVRRG</sequence>
<keyword evidence="3 6" id="KW-0812">Transmembrane</keyword>
<proteinExistence type="predicted"/>
<accession>A0ABT1IIU5</accession>
<comment type="subcellular location">
    <subcellularLocation>
        <location evidence="1">Cell membrane</location>
        <topology evidence="1">Single-pass membrane protein</topology>
    </subcellularLocation>
</comment>
<keyword evidence="9" id="KW-1185">Reference proteome</keyword>
<evidence type="ECO:0000256" key="5">
    <source>
        <dbReference type="ARBA" id="ARBA00023136"/>
    </source>
</evidence>
<dbReference type="PANTHER" id="PTHR33885">
    <property type="entry name" value="PHAGE SHOCK PROTEIN C"/>
    <property type="match status" value="1"/>
</dbReference>
<name>A0ABT1IIU5_9PSEU</name>
<dbReference type="EMBL" id="JAMTCO010000012">
    <property type="protein sequence ID" value="MCP2272451.1"/>
    <property type="molecule type" value="Genomic_DNA"/>
</dbReference>
<evidence type="ECO:0000256" key="1">
    <source>
        <dbReference type="ARBA" id="ARBA00004162"/>
    </source>
</evidence>
<protein>
    <submittedName>
        <fullName evidence="8">Phage shock protein C (PspC) family protein</fullName>
    </submittedName>
</protein>
<feature type="transmembrane region" description="Helical" evidence="6">
    <location>
        <begin position="237"/>
        <end position="259"/>
    </location>
</feature>
<organism evidence="8 9">
    <name type="scientific">Actinokineospora diospyrosa</name>
    <dbReference type="NCBI Taxonomy" id="103728"/>
    <lineage>
        <taxon>Bacteria</taxon>
        <taxon>Bacillati</taxon>
        <taxon>Actinomycetota</taxon>
        <taxon>Actinomycetes</taxon>
        <taxon>Pseudonocardiales</taxon>
        <taxon>Pseudonocardiaceae</taxon>
        <taxon>Actinokineospora</taxon>
    </lineage>
</organism>
<dbReference type="PANTHER" id="PTHR33885:SF3">
    <property type="entry name" value="PHAGE SHOCK PROTEIN C"/>
    <property type="match status" value="1"/>
</dbReference>
<keyword evidence="5 6" id="KW-0472">Membrane</keyword>
<feature type="transmembrane region" description="Helical" evidence="6">
    <location>
        <begin position="265"/>
        <end position="285"/>
    </location>
</feature>
<comment type="caution">
    <text evidence="8">The sequence shown here is derived from an EMBL/GenBank/DDBJ whole genome shotgun (WGS) entry which is preliminary data.</text>
</comment>
<dbReference type="Pfam" id="PF04024">
    <property type="entry name" value="PspC"/>
    <property type="match status" value="1"/>
</dbReference>
<feature type="domain" description="Phage shock protein PspC N-terminal" evidence="7">
    <location>
        <begin position="26"/>
        <end position="81"/>
    </location>
</feature>